<dbReference type="InterPro" id="IPR008254">
    <property type="entry name" value="Flavodoxin/NO_synth"/>
</dbReference>
<dbReference type="GO" id="GO:0046872">
    <property type="term" value="F:metal ion binding"/>
    <property type="evidence" value="ECO:0007669"/>
    <property type="project" value="InterPro"/>
</dbReference>
<dbReference type="InterPro" id="IPR001279">
    <property type="entry name" value="Metallo-B-lactamas"/>
</dbReference>
<dbReference type="GO" id="GO:0009055">
    <property type="term" value="F:electron transfer activity"/>
    <property type="evidence" value="ECO:0007669"/>
    <property type="project" value="InterPro"/>
</dbReference>
<dbReference type="GO" id="GO:0010181">
    <property type="term" value="F:FMN binding"/>
    <property type="evidence" value="ECO:0007669"/>
    <property type="project" value="InterPro"/>
</dbReference>
<organism evidence="3 4">
    <name type="scientific">Barnesiella viscericola DSM 18177</name>
    <dbReference type="NCBI Taxonomy" id="880074"/>
    <lineage>
        <taxon>Bacteria</taxon>
        <taxon>Pseudomonadati</taxon>
        <taxon>Bacteroidota</taxon>
        <taxon>Bacteroidia</taxon>
        <taxon>Bacteroidales</taxon>
        <taxon>Barnesiellaceae</taxon>
        <taxon>Barnesiella</taxon>
    </lineage>
</organism>
<dbReference type="EMBL" id="CP007034">
    <property type="protein sequence ID" value="AHF12114.1"/>
    <property type="molecule type" value="Genomic_DNA"/>
</dbReference>
<protein>
    <submittedName>
        <fullName evidence="3">Flavodoxin</fullName>
    </submittedName>
</protein>
<dbReference type="InterPro" id="IPR029039">
    <property type="entry name" value="Flavoprotein-like_sf"/>
</dbReference>
<dbReference type="HOGENOM" id="CLU_017490_1_0_10"/>
<dbReference type="PATRIC" id="fig|880074.11.peg.873"/>
<gene>
    <name evidence="3" type="ORF">BARVI_04155</name>
</gene>
<sequence>MMKITEIAEGIHYVGVNDRSKHKFENLWPLPYGVSYNAYLITDEKNVLVDTADAAYTDRLLDHITEIIGDGTIDYLVINHMEPDHSASIQFIRQKYPHMTIVGNTKTLEMVKGYYGIDDNTLCVKNGDTLALGKRSLTFYLTPMVHWPETMMTYCNETGTLFSGDAFGCFGTLDGGIKDTQLNTSKYWDEMYRYYSNIVGKYGSAVQTALKKLACIDIKTICSTHGPVWEQEVSRVIDIYDRLSRYESEPGVVIAYGSMYGHTEQMAEEIARELAANGIKNIVMHNVSHDDPSYILQSIFRYRGLIIGSPTYSNRLYPEVDMLTQMIATRDIKNRIFGYFGSFSWAGAAVKHLAAFGESMKWETLPCCVEMKQGLTPEIKERCRALGCEMASRMKE</sequence>
<evidence type="ECO:0000256" key="1">
    <source>
        <dbReference type="ARBA" id="ARBA00007121"/>
    </source>
</evidence>
<dbReference type="SUPFAM" id="SSF56281">
    <property type="entry name" value="Metallo-hydrolase/oxidoreductase"/>
    <property type="match status" value="1"/>
</dbReference>
<dbReference type="Proteomes" id="UP000018901">
    <property type="component" value="Chromosome"/>
</dbReference>
<accession>W0ESD8</accession>
<dbReference type="GO" id="GO:0016491">
    <property type="term" value="F:oxidoreductase activity"/>
    <property type="evidence" value="ECO:0007669"/>
    <property type="project" value="InterPro"/>
</dbReference>
<reference evidence="3 4" key="1">
    <citation type="submission" date="2013-12" db="EMBL/GenBank/DDBJ databases">
        <authorList>
            <consortium name="DOE Joint Genome Institute"/>
            <person name="Eisen J."/>
            <person name="Huntemann M."/>
            <person name="Han J."/>
            <person name="Chen A."/>
            <person name="Kyrpides N."/>
            <person name="Mavromatis K."/>
            <person name="Markowitz V."/>
            <person name="Palaniappan K."/>
            <person name="Ivanova N."/>
            <person name="Schaumberg A."/>
            <person name="Pati A."/>
            <person name="Liolios K."/>
            <person name="Nordberg H.P."/>
            <person name="Cantor M.N."/>
            <person name="Hua S.X."/>
            <person name="Woyke T."/>
        </authorList>
    </citation>
    <scope>NUCLEOTIDE SEQUENCE [LARGE SCALE GENOMIC DNA]</scope>
    <source>
        <strain evidence="4">DSM 18177</strain>
    </source>
</reference>
<dbReference type="Gene3D" id="3.60.15.10">
    <property type="entry name" value="Ribonuclease Z/Hydroxyacylglutathione hydrolase-like"/>
    <property type="match status" value="1"/>
</dbReference>
<dbReference type="OrthoDB" id="9807946at2"/>
<dbReference type="PIRSF" id="PIRSF005243">
    <property type="entry name" value="ROO"/>
    <property type="match status" value="1"/>
</dbReference>
<dbReference type="KEGG" id="bvs:BARVI_04155"/>
<dbReference type="InterPro" id="IPR016440">
    <property type="entry name" value="Rubredoxin-O_OxRdtase"/>
</dbReference>
<dbReference type="Pfam" id="PF00258">
    <property type="entry name" value="Flavodoxin_1"/>
    <property type="match status" value="1"/>
</dbReference>
<dbReference type="PANTHER" id="PTHR43717">
    <property type="entry name" value="ANAEROBIC NITRIC OXIDE REDUCTASE FLAVORUBREDOXIN"/>
    <property type="match status" value="1"/>
</dbReference>
<feature type="domain" description="Flavodoxin-like" evidence="2">
    <location>
        <begin position="252"/>
        <end position="396"/>
    </location>
</feature>
<proteinExistence type="inferred from homology"/>
<dbReference type="RefSeq" id="WP_025277989.1">
    <property type="nucleotide sequence ID" value="NZ_CP007034.1"/>
</dbReference>
<dbReference type="Pfam" id="PF19583">
    <property type="entry name" value="ODP"/>
    <property type="match status" value="1"/>
</dbReference>
<dbReference type="InterPro" id="IPR045761">
    <property type="entry name" value="ODP_dom"/>
</dbReference>
<dbReference type="PANTHER" id="PTHR43717:SF1">
    <property type="entry name" value="ANAEROBIC NITRIC OXIDE REDUCTASE FLAVORUBREDOXIN"/>
    <property type="match status" value="1"/>
</dbReference>
<dbReference type="Gene3D" id="3.40.50.360">
    <property type="match status" value="1"/>
</dbReference>
<dbReference type="PROSITE" id="PS50902">
    <property type="entry name" value="FLAVODOXIN_LIKE"/>
    <property type="match status" value="1"/>
</dbReference>
<dbReference type="eggNOG" id="COG0426">
    <property type="taxonomic scope" value="Bacteria"/>
</dbReference>
<dbReference type="GeneID" id="90528633"/>
<dbReference type="CDD" id="cd07709">
    <property type="entry name" value="flavodiiron_proteins_MBL-fold"/>
    <property type="match status" value="1"/>
</dbReference>
<keyword evidence="4" id="KW-1185">Reference proteome</keyword>
<dbReference type="InterPro" id="IPR036866">
    <property type="entry name" value="RibonucZ/Hydroxyglut_hydro"/>
</dbReference>
<evidence type="ECO:0000313" key="4">
    <source>
        <dbReference type="Proteomes" id="UP000018901"/>
    </source>
</evidence>
<evidence type="ECO:0000313" key="3">
    <source>
        <dbReference type="EMBL" id="AHF12114.1"/>
    </source>
</evidence>
<dbReference type="STRING" id="880074.BARVI_04155"/>
<dbReference type="AlphaFoldDB" id="W0ESD8"/>
<dbReference type="SMART" id="SM00849">
    <property type="entry name" value="Lactamase_B"/>
    <property type="match status" value="1"/>
</dbReference>
<comment type="similarity">
    <text evidence="1">In the N-terminal section; belongs to the zinc metallo-hydrolase group 3 family.</text>
</comment>
<name>W0ESD8_9BACT</name>
<evidence type="ECO:0000259" key="2">
    <source>
        <dbReference type="PROSITE" id="PS50902"/>
    </source>
</evidence>
<dbReference type="SUPFAM" id="SSF52218">
    <property type="entry name" value="Flavoproteins"/>
    <property type="match status" value="1"/>
</dbReference>